<accession>A0A1G4AYN6</accession>
<reference evidence="2 3" key="1">
    <citation type="submission" date="2016-09" db="EMBL/GenBank/DDBJ databases">
        <authorList>
            <person name="Capua I."/>
            <person name="De Benedictis P."/>
            <person name="Joannis T."/>
            <person name="Lombin L.H."/>
            <person name="Cattoli G."/>
        </authorList>
    </citation>
    <scope>NUCLEOTIDE SEQUENCE [LARGE SCALE GENOMIC DNA]</scope>
    <source>
        <strain evidence="2 3">IMI 309357</strain>
    </source>
</reference>
<dbReference type="GeneID" id="34563628"/>
<comment type="caution">
    <text evidence="2">The sequence shown here is derived from an EMBL/GenBank/DDBJ whole genome shotgun (WGS) entry which is preliminary data.</text>
</comment>
<keyword evidence="1" id="KW-1133">Transmembrane helix</keyword>
<keyword evidence="1" id="KW-0472">Membrane</keyword>
<evidence type="ECO:0000313" key="2">
    <source>
        <dbReference type="EMBL" id="OHE94152.1"/>
    </source>
</evidence>
<dbReference type="SUPFAM" id="SSF50630">
    <property type="entry name" value="Acid proteases"/>
    <property type="match status" value="1"/>
</dbReference>
<organism evidence="2 3">
    <name type="scientific">Colletotrichum orchidophilum</name>
    <dbReference type="NCBI Taxonomy" id="1209926"/>
    <lineage>
        <taxon>Eukaryota</taxon>
        <taxon>Fungi</taxon>
        <taxon>Dikarya</taxon>
        <taxon>Ascomycota</taxon>
        <taxon>Pezizomycotina</taxon>
        <taxon>Sordariomycetes</taxon>
        <taxon>Hypocreomycetidae</taxon>
        <taxon>Glomerellales</taxon>
        <taxon>Glomerellaceae</taxon>
        <taxon>Colletotrichum</taxon>
    </lineage>
</organism>
<evidence type="ECO:0000256" key="1">
    <source>
        <dbReference type="SAM" id="Phobius"/>
    </source>
</evidence>
<dbReference type="Gene3D" id="2.40.70.10">
    <property type="entry name" value="Acid Proteases"/>
    <property type="match status" value="1"/>
</dbReference>
<dbReference type="InterPro" id="IPR021109">
    <property type="entry name" value="Peptidase_aspartic_dom_sf"/>
</dbReference>
<keyword evidence="3" id="KW-1185">Reference proteome</keyword>
<name>A0A1G4AYN6_9PEZI</name>
<evidence type="ECO:0000313" key="3">
    <source>
        <dbReference type="Proteomes" id="UP000176998"/>
    </source>
</evidence>
<feature type="transmembrane region" description="Helical" evidence="1">
    <location>
        <begin position="382"/>
        <end position="404"/>
    </location>
</feature>
<dbReference type="RefSeq" id="XP_022471315.1">
    <property type="nucleotide sequence ID" value="XM_022622118.1"/>
</dbReference>
<dbReference type="OrthoDB" id="4074350at2759"/>
<evidence type="ECO:0008006" key="4">
    <source>
        <dbReference type="Google" id="ProtNLM"/>
    </source>
</evidence>
<dbReference type="Proteomes" id="UP000176998">
    <property type="component" value="Unassembled WGS sequence"/>
</dbReference>
<protein>
    <recommendedName>
        <fullName evidence="4">Peptidase A1 domain-containing protein</fullName>
    </recommendedName>
</protein>
<gene>
    <name evidence="2" type="ORF">CORC01_10490</name>
</gene>
<dbReference type="AlphaFoldDB" id="A0A1G4AYN6"/>
<proteinExistence type="predicted"/>
<keyword evidence="1" id="KW-0812">Transmembrane</keyword>
<dbReference type="EMBL" id="MJBS01000105">
    <property type="protein sequence ID" value="OHE94152.1"/>
    <property type="molecule type" value="Genomic_DNA"/>
</dbReference>
<sequence>MTITLPTSSGRQVGPRPIGLEERTRSQVYHHRVTLLSRSGAGTGGLWAGITIEIWVPNLYPAAYFNGSIRTAVVRVLGLGEDWFMHMGSVALGQPGSLTLGGYEENRILGQAAAFFIDTELPRVFLVDVLLDFETEESPYNTTVGSVWQNVNLPDTARSVVKQFGGASGSAMVLPNAAVSYLYLPPEVCEAAASHLPVRRVSEIGLYVWDFQGDPIGTARFVNSPAYMAFVFSDEVSRNLTIKIPFKLLNLTIDRIPSRESAVNWELDSYWPCKPWTAADLDASLSQGRYQLGRAFLQGTFTGFNYYRRWFYMAQAPGPGMAQRIIVKDDVWDSRSRSADTFADTWRASWTEVQLETERPSGIPLDAIGFNSTSTGRLGTGAIAGIAVGAGCSLVATVAALWFFCWRARRKRDDDDVGGDRGRGVHDVYVFTGGKAEIDGEGMPMSGLAHRGPKSALGGQEPQELPKPFTSLMNGSPGPIRMVFELPGADMVSHEKGGGDKRPISV</sequence>
<dbReference type="STRING" id="1209926.A0A1G4AYN6"/>